<dbReference type="InterPro" id="IPR008397">
    <property type="entry name" value="Alginate_lyase_dom"/>
</dbReference>
<feature type="region of interest" description="Disordered" evidence="3">
    <location>
        <begin position="438"/>
        <end position="460"/>
    </location>
</feature>
<keyword evidence="2 6" id="KW-0456">Lyase</keyword>
<dbReference type="SUPFAM" id="SSF48230">
    <property type="entry name" value="Chondroitin AC/alginate lyase"/>
    <property type="match status" value="1"/>
</dbReference>
<feature type="chain" id="PRO_5042082750" evidence="4">
    <location>
        <begin position="25"/>
        <end position="488"/>
    </location>
</feature>
<protein>
    <submittedName>
        <fullName evidence="6">Chondroitin AC/alginate lyase</fullName>
    </submittedName>
</protein>
<proteinExistence type="predicted"/>
<dbReference type="Gene3D" id="1.50.10.100">
    <property type="entry name" value="Chondroitin AC/alginate lyase"/>
    <property type="match status" value="1"/>
</dbReference>
<reference evidence="6" key="1">
    <citation type="submission" date="2023-03" db="EMBL/GenBank/DDBJ databases">
        <title>Massive genome expansion in bonnet fungi (Mycena s.s.) driven by repeated elements and novel gene families across ecological guilds.</title>
        <authorList>
            <consortium name="Lawrence Berkeley National Laboratory"/>
            <person name="Harder C.B."/>
            <person name="Miyauchi S."/>
            <person name="Viragh M."/>
            <person name="Kuo A."/>
            <person name="Thoen E."/>
            <person name="Andreopoulos B."/>
            <person name="Lu D."/>
            <person name="Skrede I."/>
            <person name="Drula E."/>
            <person name="Henrissat B."/>
            <person name="Morin E."/>
            <person name="Kohler A."/>
            <person name="Barry K."/>
            <person name="LaButti K."/>
            <person name="Morin E."/>
            <person name="Salamov A."/>
            <person name="Lipzen A."/>
            <person name="Mereny Z."/>
            <person name="Hegedus B."/>
            <person name="Baldrian P."/>
            <person name="Stursova M."/>
            <person name="Weitz H."/>
            <person name="Taylor A."/>
            <person name="Grigoriev I.V."/>
            <person name="Nagy L.G."/>
            <person name="Martin F."/>
            <person name="Kauserud H."/>
        </authorList>
    </citation>
    <scope>NUCLEOTIDE SEQUENCE</scope>
    <source>
        <strain evidence="6">9284</strain>
    </source>
</reference>
<feature type="signal peptide" evidence="4">
    <location>
        <begin position="1"/>
        <end position="24"/>
    </location>
</feature>
<evidence type="ECO:0000256" key="3">
    <source>
        <dbReference type="SAM" id="MobiDB-lite"/>
    </source>
</evidence>
<sequence length="488" mass="52546">MLSIPPPSLSLTLLLLLLPHIAQGATNPFTQYAVDFPDPAYVAAADFPRNLAGAEDTIVAWADEMTSYGPWSVTFKPVLAPSGDKHDYMSWAPYEWPNCKAVGNKTELTPEQVWKTCPYVFRDGEVNPDRTTINDFQSFFNLSDAILYNSIAAVLQNSSSSVYSQNVASFIETWFLNNDTFMNPNLNFAQMNRGPNGQVGEFTGILDLRGFAKIASGILILRKTNNSDWTADLDAQFVSWCEKYIDWLQTAPTAKQAAASTNNHGTIFVSQLAALKLLVQDVPTAVNLTKGYFNGIFKNQINANGDQPAEASRSRPYHYRNFNAAGMITNAHLLAYADPTAKPSGWNFTTHSGAKIQAAIDFLMTVNPAATQETNVTTEIYPNVAAVASVYGDPSGKYGAFLNKSGFAYADDATFLWDQPLAGGDVEAAGEANHTATASLTPSASGGSNGPPAVAPGPASGGRVSVTGMRWIDLVCVFAVMFGLGHLS</sequence>
<evidence type="ECO:0000256" key="2">
    <source>
        <dbReference type="ARBA" id="ARBA00023239"/>
    </source>
</evidence>
<dbReference type="AlphaFoldDB" id="A0AAD7BB01"/>
<dbReference type="Pfam" id="PF05426">
    <property type="entry name" value="Alginate_lyase"/>
    <property type="match status" value="1"/>
</dbReference>
<dbReference type="GO" id="GO:0016829">
    <property type="term" value="F:lyase activity"/>
    <property type="evidence" value="ECO:0007669"/>
    <property type="project" value="UniProtKB-KW"/>
</dbReference>
<keyword evidence="7" id="KW-1185">Reference proteome</keyword>
<gene>
    <name evidence="6" type="ORF">FB45DRAFT_236004</name>
</gene>
<dbReference type="EMBL" id="JARKIF010000023">
    <property type="protein sequence ID" value="KAJ7615995.1"/>
    <property type="molecule type" value="Genomic_DNA"/>
</dbReference>
<feature type="domain" description="Alginate lyase" evidence="5">
    <location>
        <begin position="72"/>
        <end position="365"/>
    </location>
</feature>
<accession>A0AAD7BB01</accession>
<dbReference type="Proteomes" id="UP001221142">
    <property type="component" value="Unassembled WGS sequence"/>
</dbReference>
<evidence type="ECO:0000256" key="4">
    <source>
        <dbReference type="SAM" id="SignalP"/>
    </source>
</evidence>
<name>A0AAD7BB01_9AGAR</name>
<evidence type="ECO:0000313" key="6">
    <source>
        <dbReference type="EMBL" id="KAJ7615995.1"/>
    </source>
</evidence>
<dbReference type="InterPro" id="IPR008929">
    <property type="entry name" value="Chondroitin_lyas"/>
</dbReference>
<dbReference type="GO" id="GO:0042597">
    <property type="term" value="C:periplasmic space"/>
    <property type="evidence" value="ECO:0007669"/>
    <property type="project" value="InterPro"/>
</dbReference>
<keyword evidence="1 4" id="KW-0732">Signal</keyword>
<comment type="caution">
    <text evidence="6">The sequence shown here is derived from an EMBL/GenBank/DDBJ whole genome shotgun (WGS) entry which is preliminary data.</text>
</comment>
<feature type="compositionally biased region" description="Low complexity" evidence="3">
    <location>
        <begin position="442"/>
        <end position="460"/>
    </location>
</feature>
<evidence type="ECO:0000313" key="7">
    <source>
        <dbReference type="Proteomes" id="UP001221142"/>
    </source>
</evidence>
<organism evidence="6 7">
    <name type="scientific">Roridomyces roridus</name>
    <dbReference type="NCBI Taxonomy" id="1738132"/>
    <lineage>
        <taxon>Eukaryota</taxon>
        <taxon>Fungi</taxon>
        <taxon>Dikarya</taxon>
        <taxon>Basidiomycota</taxon>
        <taxon>Agaricomycotina</taxon>
        <taxon>Agaricomycetes</taxon>
        <taxon>Agaricomycetidae</taxon>
        <taxon>Agaricales</taxon>
        <taxon>Marasmiineae</taxon>
        <taxon>Mycenaceae</taxon>
        <taxon>Roridomyces</taxon>
    </lineage>
</organism>
<evidence type="ECO:0000256" key="1">
    <source>
        <dbReference type="ARBA" id="ARBA00022729"/>
    </source>
</evidence>
<evidence type="ECO:0000259" key="5">
    <source>
        <dbReference type="Pfam" id="PF05426"/>
    </source>
</evidence>